<name>A0A381PJE7_9ZZZZ</name>
<dbReference type="InterPro" id="IPR023616">
    <property type="entry name" value="Cyt_c_oxase-like_su1_dom"/>
</dbReference>
<dbReference type="GO" id="GO:0015990">
    <property type="term" value="P:electron transport coupled proton transport"/>
    <property type="evidence" value="ECO:0007669"/>
    <property type="project" value="TreeGrafter"/>
</dbReference>
<feature type="transmembrane region" description="Helical" evidence="5">
    <location>
        <begin position="30"/>
        <end position="53"/>
    </location>
</feature>
<feature type="transmembrane region" description="Helical" evidence="5">
    <location>
        <begin position="307"/>
        <end position="326"/>
    </location>
</feature>
<dbReference type="Gene3D" id="1.20.210.10">
    <property type="entry name" value="Cytochrome c oxidase-like, subunit I domain"/>
    <property type="match status" value="1"/>
</dbReference>
<dbReference type="AlphaFoldDB" id="A0A381PJE7"/>
<dbReference type="GO" id="GO:0016020">
    <property type="term" value="C:membrane"/>
    <property type="evidence" value="ECO:0007669"/>
    <property type="project" value="UniProtKB-SubCell"/>
</dbReference>
<evidence type="ECO:0000256" key="3">
    <source>
        <dbReference type="ARBA" id="ARBA00022989"/>
    </source>
</evidence>
<dbReference type="SUPFAM" id="SSF81442">
    <property type="entry name" value="Cytochrome c oxidase subunit I-like"/>
    <property type="match status" value="1"/>
</dbReference>
<reference evidence="7" key="1">
    <citation type="submission" date="2018-05" db="EMBL/GenBank/DDBJ databases">
        <authorList>
            <person name="Lanie J.A."/>
            <person name="Ng W.-L."/>
            <person name="Kazmierczak K.M."/>
            <person name="Andrzejewski T.M."/>
            <person name="Davidsen T.M."/>
            <person name="Wayne K.J."/>
            <person name="Tettelin H."/>
            <person name="Glass J.I."/>
            <person name="Rusch D."/>
            <person name="Podicherti R."/>
            <person name="Tsui H.-C.T."/>
            <person name="Winkler M.E."/>
        </authorList>
    </citation>
    <scope>NUCLEOTIDE SEQUENCE</scope>
</reference>
<proteinExistence type="predicted"/>
<sequence length="541" mass="60910">MSDNHQNNYLTYPKGIMSWLLTLDHKRIGLMYLFGGMFFFFLAGVIALGMRLALATPEADFITNDQYNSMYTLHGAIMIFLFIIPAIPGALGNILLPLMLGARDVAFPRLNLFSFYLYSLGAVFVIYTILAGGVDTGWTFYTPYSTSSTTNVIPMTLGIFIIGFSSILTGLNFIATIHKMRIKGLTWYKLPLFVWALYGTSLVQITATPVIAITMVLLILERLLGIGIFDPALGGDPVLFQHFFWFYSHPAVYIMILPAFGIISEIIPVHSRKKIWGYKFIAYSTLSIAFIGFLVWGHHMFTSGQSVFSQIVFSFITYFVGIPTGIKIFSWMLTMYKGQVSFTPPMLYALSFLFLFTIGGLTGIFLGAVALDIHLHDTYFVVAHFHYVMQGGTIIAFLGGLHHWWPKSFGAMYNQTIANICAIGVFVSFNGTFFPQFLLGLRGMPRRYATYAQEYADIHSYSTFWSGILGLSIFIAVVNLLWSLRKNNKLDPGTNPWGALTMEWTHTTSPPHPHNFEEEPVLTHGPYDYDKVLVKPTLKRK</sequence>
<evidence type="ECO:0000256" key="1">
    <source>
        <dbReference type="ARBA" id="ARBA00004141"/>
    </source>
</evidence>
<gene>
    <name evidence="7" type="ORF">METZ01_LOCUS19990</name>
</gene>
<keyword evidence="2 5" id="KW-0812">Transmembrane</keyword>
<dbReference type="PANTHER" id="PTHR10422:SF18">
    <property type="entry name" value="CYTOCHROME C OXIDASE SUBUNIT 1"/>
    <property type="match status" value="1"/>
</dbReference>
<feature type="transmembrane region" description="Helical" evidence="5">
    <location>
        <begin position="458"/>
        <end position="482"/>
    </location>
</feature>
<dbReference type="PANTHER" id="PTHR10422">
    <property type="entry name" value="CYTOCHROME C OXIDASE SUBUNIT 1"/>
    <property type="match status" value="1"/>
</dbReference>
<dbReference type="InterPro" id="IPR000883">
    <property type="entry name" value="Cyt_C_Oxase_1"/>
</dbReference>
<keyword evidence="3 5" id="KW-1133">Transmembrane helix</keyword>
<organism evidence="7">
    <name type="scientific">marine metagenome</name>
    <dbReference type="NCBI Taxonomy" id="408172"/>
    <lineage>
        <taxon>unclassified sequences</taxon>
        <taxon>metagenomes</taxon>
        <taxon>ecological metagenomes</taxon>
    </lineage>
</organism>
<evidence type="ECO:0000256" key="5">
    <source>
        <dbReference type="SAM" id="Phobius"/>
    </source>
</evidence>
<dbReference type="GO" id="GO:0009060">
    <property type="term" value="P:aerobic respiration"/>
    <property type="evidence" value="ECO:0007669"/>
    <property type="project" value="InterPro"/>
</dbReference>
<dbReference type="GO" id="GO:0004129">
    <property type="term" value="F:cytochrome-c oxidase activity"/>
    <property type="evidence" value="ECO:0007669"/>
    <property type="project" value="InterPro"/>
</dbReference>
<dbReference type="PRINTS" id="PR01165">
    <property type="entry name" value="CYCOXIDASEI"/>
</dbReference>
<feature type="transmembrane region" description="Helical" evidence="5">
    <location>
        <begin position="152"/>
        <end position="174"/>
    </location>
</feature>
<keyword evidence="4 5" id="KW-0472">Membrane</keyword>
<dbReference type="InterPro" id="IPR023615">
    <property type="entry name" value="Cyt_c_Oxase_su1_BS"/>
</dbReference>
<accession>A0A381PJE7</accession>
<evidence type="ECO:0000256" key="4">
    <source>
        <dbReference type="ARBA" id="ARBA00023136"/>
    </source>
</evidence>
<dbReference type="Pfam" id="PF00115">
    <property type="entry name" value="COX1"/>
    <property type="match status" value="1"/>
</dbReference>
<evidence type="ECO:0000259" key="6">
    <source>
        <dbReference type="PROSITE" id="PS50855"/>
    </source>
</evidence>
<feature type="transmembrane region" description="Helical" evidence="5">
    <location>
        <begin position="347"/>
        <end position="371"/>
    </location>
</feature>
<dbReference type="GO" id="GO:0020037">
    <property type="term" value="F:heme binding"/>
    <property type="evidence" value="ECO:0007669"/>
    <property type="project" value="InterPro"/>
</dbReference>
<feature type="domain" description="Cytochrome oxidase subunit I profile" evidence="6">
    <location>
        <begin position="19"/>
        <end position="523"/>
    </location>
</feature>
<dbReference type="PROSITE" id="PS50855">
    <property type="entry name" value="COX1"/>
    <property type="match status" value="1"/>
</dbReference>
<feature type="transmembrane region" description="Helical" evidence="5">
    <location>
        <begin position="112"/>
        <end position="132"/>
    </location>
</feature>
<feature type="transmembrane region" description="Helical" evidence="5">
    <location>
        <begin position="244"/>
        <end position="268"/>
    </location>
</feature>
<dbReference type="EMBL" id="UINC01001004">
    <property type="protein sequence ID" value="SUZ67136.1"/>
    <property type="molecule type" value="Genomic_DNA"/>
</dbReference>
<evidence type="ECO:0000256" key="2">
    <source>
        <dbReference type="ARBA" id="ARBA00022692"/>
    </source>
</evidence>
<feature type="transmembrane region" description="Helical" evidence="5">
    <location>
        <begin position="417"/>
        <end position="438"/>
    </location>
</feature>
<comment type="subcellular location">
    <subcellularLocation>
        <location evidence="1">Membrane</location>
        <topology evidence="1">Multi-pass membrane protein</topology>
    </subcellularLocation>
</comment>
<feature type="transmembrane region" description="Helical" evidence="5">
    <location>
        <begin position="195"/>
        <end position="220"/>
    </location>
</feature>
<feature type="transmembrane region" description="Helical" evidence="5">
    <location>
        <begin position="73"/>
        <end position="100"/>
    </location>
</feature>
<protein>
    <recommendedName>
        <fullName evidence="6">Cytochrome oxidase subunit I profile domain-containing protein</fullName>
    </recommendedName>
</protein>
<dbReference type="PROSITE" id="PS00077">
    <property type="entry name" value="COX1_CUB"/>
    <property type="match status" value="1"/>
</dbReference>
<evidence type="ECO:0000313" key="7">
    <source>
        <dbReference type="EMBL" id="SUZ67136.1"/>
    </source>
</evidence>
<dbReference type="GO" id="GO:0022904">
    <property type="term" value="P:respiratory electron transport chain"/>
    <property type="evidence" value="ECO:0007669"/>
    <property type="project" value="TreeGrafter"/>
</dbReference>
<feature type="transmembrane region" description="Helical" evidence="5">
    <location>
        <begin position="280"/>
        <end position="301"/>
    </location>
</feature>
<feature type="transmembrane region" description="Helical" evidence="5">
    <location>
        <begin position="383"/>
        <end position="405"/>
    </location>
</feature>
<dbReference type="InterPro" id="IPR036927">
    <property type="entry name" value="Cyt_c_oxase-like_su1_sf"/>
</dbReference>